<comment type="cofactor">
    <cofactor evidence="13 14">
        <name>Zn(2+)</name>
        <dbReference type="ChEBI" id="CHEBI:29105"/>
    </cofactor>
    <text evidence="13 14">Binds 1 zinc ion per subunit.</text>
</comment>
<evidence type="ECO:0000256" key="10">
    <source>
        <dbReference type="ARBA" id="ARBA00023145"/>
    </source>
</evidence>
<evidence type="ECO:0000256" key="11">
    <source>
        <dbReference type="ARBA" id="ARBA00023157"/>
    </source>
</evidence>
<dbReference type="GO" id="GO:0004222">
    <property type="term" value="F:metalloendopeptidase activity"/>
    <property type="evidence" value="ECO:0007669"/>
    <property type="project" value="InterPro"/>
</dbReference>
<keyword evidence="7 14" id="KW-0378">Hydrolase</keyword>
<feature type="compositionally biased region" description="Polar residues" evidence="15">
    <location>
        <begin position="550"/>
        <end position="562"/>
    </location>
</feature>
<dbReference type="PRINTS" id="PR00768">
    <property type="entry name" value="DEUTEROLYSIN"/>
</dbReference>
<dbReference type="KEGG" id="ani:ANIA_03959"/>
<feature type="compositionally biased region" description="Low complexity" evidence="15">
    <location>
        <begin position="521"/>
        <end position="534"/>
    </location>
</feature>
<reference evidence="17" key="1">
    <citation type="journal article" date="2005" name="Nature">
        <title>Sequencing of Aspergillus nidulans and comparative analysis with A. fumigatus and A. oryzae.</title>
        <authorList>
            <person name="Galagan J.E."/>
            <person name="Calvo S.E."/>
            <person name="Cuomo C."/>
            <person name="Ma L.J."/>
            <person name="Wortman J.R."/>
            <person name="Batzoglou S."/>
            <person name="Lee S.I."/>
            <person name="Basturkmen M."/>
            <person name="Spevak C.C."/>
            <person name="Clutterbuck J."/>
            <person name="Kapitonov V."/>
            <person name="Jurka J."/>
            <person name="Scazzocchio C."/>
            <person name="Farman M."/>
            <person name="Butler J."/>
            <person name="Purcell S."/>
            <person name="Harris S."/>
            <person name="Braus G.H."/>
            <person name="Draht O."/>
            <person name="Busch S."/>
            <person name="D'Enfert C."/>
            <person name="Bouchier C."/>
            <person name="Goldman G.H."/>
            <person name="Bell-Pedersen D."/>
            <person name="Griffiths-Jones S."/>
            <person name="Doonan J.H."/>
            <person name="Yu J."/>
            <person name="Vienken K."/>
            <person name="Pain A."/>
            <person name="Freitag M."/>
            <person name="Selker E.U."/>
            <person name="Archer D.B."/>
            <person name="Penalva M.A."/>
            <person name="Oakley B.R."/>
            <person name="Momany M."/>
            <person name="Tanaka T."/>
            <person name="Kumagai T."/>
            <person name="Asai K."/>
            <person name="Machida M."/>
            <person name="Nierman W.C."/>
            <person name="Denning D.W."/>
            <person name="Caddick M."/>
            <person name="Hynes M."/>
            <person name="Paoletti M."/>
            <person name="Fischer R."/>
            <person name="Miller B."/>
            <person name="Dyer P."/>
            <person name="Sachs M.S."/>
            <person name="Osmani S.A."/>
            <person name="Birren B.W."/>
        </authorList>
    </citation>
    <scope>NUCLEOTIDE SEQUENCE [LARGE SCALE GENOMIC DNA]</scope>
    <source>
        <strain evidence="17">FGSC A4 / ATCC 38163 / CBS 112.46 / NRRL 194 / M139</strain>
    </source>
</reference>
<comment type="subcellular location">
    <subcellularLocation>
        <location evidence="14">Secreted</location>
    </subcellularLocation>
</comment>
<feature type="compositionally biased region" description="Low complexity" evidence="15">
    <location>
        <begin position="428"/>
        <end position="450"/>
    </location>
</feature>
<dbReference type="Gene3D" id="2.60.40.2970">
    <property type="match status" value="1"/>
</dbReference>
<keyword evidence="3 14" id="KW-0645">Protease</keyword>
<reference evidence="17" key="2">
    <citation type="journal article" date="2009" name="Fungal Genet. Biol.">
        <title>The 2008 update of the Aspergillus nidulans genome annotation: a community effort.</title>
        <authorList>
            <person name="Wortman J.R."/>
            <person name="Gilsenan J.M."/>
            <person name="Joardar V."/>
            <person name="Deegan J."/>
            <person name="Clutterbuck J."/>
            <person name="Andersen M.R."/>
            <person name="Archer D."/>
            <person name="Bencina M."/>
            <person name="Braus G."/>
            <person name="Coutinho P."/>
            <person name="von Dohren H."/>
            <person name="Doonan J."/>
            <person name="Driessen A.J."/>
            <person name="Durek P."/>
            <person name="Espeso E."/>
            <person name="Fekete E."/>
            <person name="Flipphi M."/>
            <person name="Estrada C.G."/>
            <person name="Geysens S."/>
            <person name="Goldman G."/>
            <person name="de Groot P.W."/>
            <person name="Hansen K."/>
            <person name="Harris S.D."/>
            <person name="Heinekamp T."/>
            <person name="Helmstaedt K."/>
            <person name="Henrissat B."/>
            <person name="Hofmann G."/>
            <person name="Homan T."/>
            <person name="Horio T."/>
            <person name="Horiuchi H."/>
            <person name="James S."/>
            <person name="Jones M."/>
            <person name="Karaffa L."/>
            <person name="Karanyi Z."/>
            <person name="Kato M."/>
            <person name="Keller N."/>
            <person name="Kelly D.E."/>
            <person name="Kiel J.A."/>
            <person name="Kim J.M."/>
            <person name="van der Klei I.J."/>
            <person name="Klis F.M."/>
            <person name="Kovalchuk A."/>
            <person name="Krasevec N."/>
            <person name="Kubicek C.P."/>
            <person name="Liu B."/>
            <person name="Maccabe A."/>
            <person name="Meyer V."/>
            <person name="Mirabito P."/>
            <person name="Miskei M."/>
            <person name="Mos M."/>
            <person name="Mullins J."/>
            <person name="Nelson D.R."/>
            <person name="Nielsen J."/>
            <person name="Oakley B.R."/>
            <person name="Osmani S.A."/>
            <person name="Pakula T."/>
            <person name="Paszewski A."/>
            <person name="Paulsen I."/>
            <person name="Pilsyk S."/>
            <person name="Pocsi I."/>
            <person name="Punt P.J."/>
            <person name="Ram A.F."/>
            <person name="Ren Q."/>
            <person name="Robellet X."/>
            <person name="Robson G."/>
            <person name="Seiboth B."/>
            <person name="van Solingen P."/>
            <person name="Specht T."/>
            <person name="Sun J."/>
            <person name="Taheri-Talesh N."/>
            <person name="Takeshita N."/>
            <person name="Ussery D."/>
            <person name="vanKuyk P.A."/>
            <person name="Visser H."/>
            <person name="van de Vondervoort P.J."/>
            <person name="de Vries R.P."/>
            <person name="Walton J."/>
            <person name="Xiang X."/>
            <person name="Xiong Y."/>
            <person name="Zeng A.P."/>
            <person name="Brandt B.W."/>
            <person name="Cornell M.J."/>
            <person name="van den Hondel C.A."/>
            <person name="Visser J."/>
            <person name="Oliver S.G."/>
            <person name="Turner G."/>
        </authorList>
    </citation>
    <scope>GENOME REANNOTATION</scope>
    <source>
        <strain evidence="17">FGSC A4 / ATCC 38163 / CBS 112.46 / NRRL 194 / M139</strain>
    </source>
</reference>
<dbReference type="GO" id="GO:0046872">
    <property type="term" value="F:metal ion binding"/>
    <property type="evidence" value="ECO:0007669"/>
    <property type="project" value="UniProtKB-KW"/>
</dbReference>
<dbReference type="PANTHER" id="PTHR37016">
    <property type="match status" value="1"/>
</dbReference>
<dbReference type="EC" id="3.4.24.39" evidence="14"/>
<comment type="catalytic activity">
    <reaction evidence="1 14">
        <text>Preferential cleavage of bonds with hydrophobic residues in P1'. Also 3-Asn-|-Gln-4 and 8-Gly-|-Ser-9 bonds in insulin B chain.</text>
        <dbReference type="EC" id="3.4.24.39"/>
    </reaction>
</comment>
<gene>
    <name evidence="16" type="ORF">ANIA_03959</name>
</gene>
<proteinExistence type="inferred from homology"/>
<keyword evidence="9 14" id="KW-0482">Metalloprotease</keyword>
<feature type="compositionally biased region" description="Low complexity" evidence="15">
    <location>
        <begin position="370"/>
        <end position="386"/>
    </location>
</feature>
<feature type="chain" id="PRO_5010392565" description="Neutral protease 2" evidence="14">
    <location>
        <begin position="19"/>
        <end position="570"/>
    </location>
</feature>
<keyword evidence="14" id="KW-0964">Secreted</keyword>
<evidence type="ECO:0000256" key="1">
    <source>
        <dbReference type="ARBA" id="ARBA00001187"/>
    </source>
</evidence>
<evidence type="ECO:0000256" key="5">
    <source>
        <dbReference type="ARBA" id="ARBA00022723"/>
    </source>
</evidence>
<dbReference type="SUPFAM" id="SSF55486">
    <property type="entry name" value="Metalloproteases ('zincins'), catalytic domain"/>
    <property type="match status" value="1"/>
</dbReference>
<dbReference type="AlphaFoldDB" id="Q5B671"/>
<feature type="region of interest" description="Disordered" evidence="15">
    <location>
        <begin position="521"/>
        <end position="570"/>
    </location>
</feature>
<dbReference type="InterPro" id="IPR050414">
    <property type="entry name" value="Fungal_M35_metalloproteases"/>
</dbReference>
<feature type="active site" evidence="12">
    <location>
        <position position="304"/>
    </location>
</feature>
<dbReference type="OMA" id="NECGYLD"/>
<keyword evidence="5 13" id="KW-0479">Metal-binding</keyword>
<keyword evidence="10" id="KW-0865">Zymogen</keyword>
<evidence type="ECO:0000256" key="7">
    <source>
        <dbReference type="ARBA" id="ARBA00022801"/>
    </source>
</evidence>
<evidence type="ECO:0000313" key="16">
    <source>
        <dbReference type="EMBL" id="CBF75008.1"/>
    </source>
</evidence>
<feature type="binding site" evidence="13">
    <location>
        <position position="303"/>
    </location>
    <ligand>
        <name>Zn(2+)</name>
        <dbReference type="ChEBI" id="CHEBI:29105"/>
        <note>catalytic</note>
    </ligand>
</feature>
<name>Q5B671_EMENI</name>
<evidence type="ECO:0000256" key="4">
    <source>
        <dbReference type="ARBA" id="ARBA00022685"/>
    </source>
</evidence>
<evidence type="ECO:0000256" key="6">
    <source>
        <dbReference type="ARBA" id="ARBA00022729"/>
    </source>
</evidence>
<keyword evidence="17" id="KW-1185">Reference proteome</keyword>
<feature type="binding site" evidence="13">
    <location>
        <position position="307"/>
    </location>
    <ligand>
        <name>Zn(2+)</name>
        <dbReference type="ChEBI" id="CHEBI:29105"/>
        <note>catalytic</note>
    </ligand>
</feature>
<dbReference type="OrthoDB" id="412874at2759"/>
<dbReference type="eggNOG" id="ENOG502SGF5">
    <property type="taxonomic scope" value="Eukaryota"/>
</dbReference>
<comment type="function">
    <text evidence="14">Secreted metalloproteinase that allows assimilation of proteinaceous substrates. Shows high activities on basic nuclear substrates such as histone and protamine.</text>
</comment>
<dbReference type="Gene3D" id="3.40.390.10">
    <property type="entry name" value="Collagenase (Catalytic Domain)"/>
    <property type="match status" value="1"/>
</dbReference>
<dbReference type="Proteomes" id="UP000000560">
    <property type="component" value="Chromosome II"/>
</dbReference>
<dbReference type="HOGENOM" id="CLU_034669_0_0_1"/>
<organism evidence="16 17">
    <name type="scientific">Emericella nidulans (strain FGSC A4 / ATCC 38163 / CBS 112.46 / NRRL 194 / M139)</name>
    <name type="common">Aspergillus nidulans</name>
    <dbReference type="NCBI Taxonomy" id="227321"/>
    <lineage>
        <taxon>Eukaryota</taxon>
        <taxon>Fungi</taxon>
        <taxon>Dikarya</taxon>
        <taxon>Ascomycota</taxon>
        <taxon>Pezizomycotina</taxon>
        <taxon>Eurotiomycetes</taxon>
        <taxon>Eurotiomycetidae</taxon>
        <taxon>Eurotiales</taxon>
        <taxon>Aspergillaceae</taxon>
        <taxon>Aspergillus</taxon>
        <taxon>Aspergillus subgen. Nidulantes</taxon>
    </lineage>
</organism>
<protein>
    <recommendedName>
        <fullName evidence="14">Neutral protease 2</fullName>
        <ecNumber evidence="14">3.4.24.39</ecNumber>
    </recommendedName>
    <alternativeName>
        <fullName evidence="14">Deuterolysin</fullName>
    </alternativeName>
</protein>
<evidence type="ECO:0000313" key="17">
    <source>
        <dbReference type="Proteomes" id="UP000000560"/>
    </source>
</evidence>
<dbReference type="RefSeq" id="XP_661563.1">
    <property type="nucleotide sequence ID" value="XM_656471.1"/>
</dbReference>
<dbReference type="GO" id="GO:0006508">
    <property type="term" value="P:proteolysis"/>
    <property type="evidence" value="ECO:0007669"/>
    <property type="project" value="UniProtKB-KW"/>
</dbReference>
<dbReference type="InterPro" id="IPR024079">
    <property type="entry name" value="MetalloPept_cat_dom_sf"/>
</dbReference>
<dbReference type="EMBL" id="BN001302">
    <property type="protein sequence ID" value="CBF75008.1"/>
    <property type="molecule type" value="Genomic_DNA"/>
</dbReference>
<dbReference type="GeneID" id="2873378"/>
<sequence length="570" mass="59935">MVFVPFFYLLAGLTLASGKPILLPRLAQEASQDVAEHSFDVTLESLGNSTVKAEVTNTGTEGLRLIQRGGILDQFPTRKVNVKGGDSDPKFTGVRVEYILSHLTADGFVQLSPNQTVGSVFDVADLYELSPGQEYTAVAKGLLQYTTLANEKRFLTFSYKSNNISFTAPTDTTKRLEDRSTLVCSDEYNQVVQDAISRAAEMATAAAADARTGSALFQKYFKSTSEDDIEEVAGRLDAIAKEATTTGQLKYYCEPTAEDYCAGNVAAMTYPTLNRVVNCPGYYASTKVSNYCGYLDQAAITLHEYAHADALYSPGTEDIAYGYESVLSLDTEDSKNNADNFAYYASSVYLQCDANEEPGEIGSELDVDVGSSGSGSTQTPTATAEPTYPPGPTSTGTTGTGTGTGIGTDTGTGTGWTWPWGQGWGMNDDSGSGDSGSLTGTTSDTNTGSNTGYGTGYGTDFGTGPSGVYGGWDADKSSDSSAAAVTSAPTAAPVTTTDGQELWNLNDLVNWLVSMYAGDGQMQGQTQGQTQTKTASSNLDSGSGGYNAEAGQSATGTQATQAENDKDCDE</sequence>
<keyword evidence="8 13" id="KW-0862">Zinc</keyword>
<accession>Q5B671</accession>
<dbReference type="PANTHER" id="PTHR37016:SF3">
    <property type="entry name" value="NEUTRAL PROTEASE 2-RELATED"/>
    <property type="match status" value="1"/>
</dbReference>
<dbReference type="Pfam" id="PF02102">
    <property type="entry name" value="Peptidase_M35"/>
    <property type="match status" value="1"/>
</dbReference>
<keyword evidence="11" id="KW-1015">Disulfide bond</keyword>
<evidence type="ECO:0000256" key="12">
    <source>
        <dbReference type="PIRSR" id="PIRSR601384-1"/>
    </source>
</evidence>
<dbReference type="InterPro" id="IPR001384">
    <property type="entry name" value="Peptidase_M35"/>
</dbReference>
<evidence type="ECO:0000256" key="14">
    <source>
        <dbReference type="RuleBase" id="RU361126"/>
    </source>
</evidence>
<dbReference type="STRING" id="227321.Q5B671"/>
<feature type="binding site" evidence="13">
    <location>
        <position position="318"/>
    </location>
    <ligand>
        <name>Zn(2+)</name>
        <dbReference type="ChEBI" id="CHEBI:29105"/>
        <note>catalytic</note>
    </ligand>
</feature>
<keyword evidence="4 14" id="KW-0165">Cleavage on pair of basic residues</keyword>
<evidence type="ECO:0000256" key="13">
    <source>
        <dbReference type="PIRSR" id="PIRSR601384-2"/>
    </source>
</evidence>
<comment type="similarity">
    <text evidence="2 14">Belongs to the peptidase M35 family.</text>
</comment>
<dbReference type="InParanoid" id="Q5B671"/>
<accession>C8V5Z1</accession>
<dbReference type="GO" id="GO:0005576">
    <property type="term" value="C:extracellular region"/>
    <property type="evidence" value="ECO:0000314"/>
    <property type="project" value="AspGD"/>
</dbReference>
<evidence type="ECO:0000256" key="8">
    <source>
        <dbReference type="ARBA" id="ARBA00022833"/>
    </source>
</evidence>
<keyword evidence="6 14" id="KW-0732">Signal</keyword>
<feature type="signal peptide" evidence="14">
    <location>
        <begin position="1"/>
        <end position="18"/>
    </location>
</feature>
<dbReference type="VEuPathDB" id="FungiDB:AN3959"/>
<dbReference type="CDD" id="cd11008">
    <property type="entry name" value="M35_deuterolysin_like"/>
    <property type="match status" value="1"/>
</dbReference>
<evidence type="ECO:0000256" key="3">
    <source>
        <dbReference type="ARBA" id="ARBA00022670"/>
    </source>
</evidence>
<evidence type="ECO:0000256" key="15">
    <source>
        <dbReference type="SAM" id="MobiDB-lite"/>
    </source>
</evidence>
<feature type="region of interest" description="Disordered" evidence="15">
    <location>
        <begin position="359"/>
        <end position="456"/>
    </location>
</feature>
<feature type="compositionally biased region" description="Gly residues" evidence="15">
    <location>
        <begin position="398"/>
        <end position="414"/>
    </location>
</feature>
<evidence type="ECO:0000256" key="2">
    <source>
        <dbReference type="ARBA" id="ARBA00010279"/>
    </source>
</evidence>
<evidence type="ECO:0000256" key="9">
    <source>
        <dbReference type="ARBA" id="ARBA00023049"/>
    </source>
</evidence>